<protein>
    <recommendedName>
        <fullName evidence="5">Cyclin-like domain-containing protein</fullName>
    </recommendedName>
</protein>
<evidence type="ECO:0000256" key="4">
    <source>
        <dbReference type="SAM" id="MobiDB-lite"/>
    </source>
</evidence>
<organism evidence="6 7">
    <name type="scientific">Tetracentron sinense</name>
    <name type="common">Spur-leaf</name>
    <dbReference type="NCBI Taxonomy" id="13715"/>
    <lineage>
        <taxon>Eukaryota</taxon>
        <taxon>Viridiplantae</taxon>
        <taxon>Streptophyta</taxon>
        <taxon>Embryophyta</taxon>
        <taxon>Tracheophyta</taxon>
        <taxon>Spermatophyta</taxon>
        <taxon>Magnoliopsida</taxon>
        <taxon>Trochodendrales</taxon>
        <taxon>Trochodendraceae</taxon>
        <taxon>Tetracentron</taxon>
    </lineage>
</organism>
<dbReference type="GO" id="GO:0044772">
    <property type="term" value="P:mitotic cell cycle phase transition"/>
    <property type="evidence" value="ECO:0007669"/>
    <property type="project" value="InterPro"/>
</dbReference>
<keyword evidence="1" id="KW-0132">Cell division</keyword>
<feature type="region of interest" description="Disordered" evidence="4">
    <location>
        <begin position="1"/>
        <end position="28"/>
    </location>
</feature>
<dbReference type="FunFam" id="1.10.472.10:FF:000057">
    <property type="entry name" value="Cyclin N-terminal domain containing 2"/>
    <property type="match status" value="1"/>
</dbReference>
<evidence type="ECO:0000259" key="5">
    <source>
        <dbReference type="SMART" id="SM00385"/>
    </source>
</evidence>
<dbReference type="GO" id="GO:0051301">
    <property type="term" value="P:cell division"/>
    <property type="evidence" value="ECO:0007669"/>
    <property type="project" value="UniProtKB-KW"/>
</dbReference>
<dbReference type="Pfam" id="PF00134">
    <property type="entry name" value="Cyclin_N"/>
    <property type="match status" value="1"/>
</dbReference>
<dbReference type="SUPFAM" id="SSF47954">
    <property type="entry name" value="Cyclin-like"/>
    <property type="match status" value="1"/>
</dbReference>
<evidence type="ECO:0000313" key="6">
    <source>
        <dbReference type="EMBL" id="KAF8390866.1"/>
    </source>
</evidence>
<keyword evidence="3" id="KW-0195">Cyclin</keyword>
<gene>
    <name evidence="6" type="ORF">HHK36_023165</name>
</gene>
<dbReference type="EMBL" id="JABCRI010000017">
    <property type="protein sequence ID" value="KAF8390866.1"/>
    <property type="molecule type" value="Genomic_DNA"/>
</dbReference>
<dbReference type="OMA" id="NEMQMIG"/>
<feature type="region of interest" description="Disordered" evidence="4">
    <location>
        <begin position="297"/>
        <end position="318"/>
    </location>
</feature>
<sequence>MVSVKGKSNAKTQSRVSEAQRSRKNVGTRSFKVYSDPEDIKICGREAVDADSVKIIRKPVMAARVSIGPSTGRVRASSRKPDMGKTRANQIQGAENHHTLKKVSIKDFKVNPNNQKLKGQGHDSVGTDGRITARKPLMPIRKSLPVTRRANQIYSSDVKGYAENSKGTGKYGFHVKTKVGGSLLPETSNARSYLWRNRASDGFLSMAPVDQSTVNGYALSRKPVRQTMQNVHESPLPDRQPIARTTRTASNILLTSRSKSTLGLKKSISATARSSKNAEEVAASYIHENIPLVVPHESTQGKLPSDKNSYLSTNTSDMIPRSKCSRRRSYTSLLMAKSKVIGVHAVIKQEELPSIDDNSNHLEVAEYVDEIYQYYWVMEVHLKFDLMQETLFLMVTLLDRFLSIITIKKNEMQLVGLTALLLASKYEDFWHPKVKDLISISADSYTRNQMLGMEKLILKQLKFRLNAPTSYVFMLRDCAEMILRFQKSAGRGLLKVTYEKYMQRDLSCAADITAMDRLPL</sequence>
<comment type="similarity">
    <text evidence="3">Belongs to the cyclin family.</text>
</comment>
<dbReference type="OrthoDB" id="5590282at2759"/>
<keyword evidence="2" id="KW-0131">Cell cycle</keyword>
<name>A0A834YPY9_TETSI</name>
<feature type="compositionally biased region" description="Polar residues" evidence="4">
    <location>
        <begin position="297"/>
        <end position="317"/>
    </location>
</feature>
<dbReference type="SMART" id="SM00385">
    <property type="entry name" value="CYCLIN"/>
    <property type="match status" value="1"/>
</dbReference>
<dbReference type="AlphaFoldDB" id="A0A834YPY9"/>
<dbReference type="PANTHER" id="PTHR10177">
    <property type="entry name" value="CYCLINS"/>
    <property type="match status" value="1"/>
</dbReference>
<evidence type="ECO:0000313" key="7">
    <source>
        <dbReference type="Proteomes" id="UP000655225"/>
    </source>
</evidence>
<dbReference type="GO" id="GO:0016538">
    <property type="term" value="F:cyclin-dependent protein serine/threonine kinase regulator activity"/>
    <property type="evidence" value="ECO:0007669"/>
    <property type="project" value="InterPro"/>
</dbReference>
<dbReference type="InterPro" id="IPR036915">
    <property type="entry name" value="Cyclin-like_sf"/>
</dbReference>
<evidence type="ECO:0000256" key="2">
    <source>
        <dbReference type="ARBA" id="ARBA00023306"/>
    </source>
</evidence>
<comment type="caution">
    <text evidence="6">The sequence shown here is derived from an EMBL/GenBank/DDBJ whole genome shotgun (WGS) entry which is preliminary data.</text>
</comment>
<keyword evidence="7" id="KW-1185">Reference proteome</keyword>
<accession>A0A834YPY9</accession>
<reference evidence="6 7" key="1">
    <citation type="submission" date="2020-04" db="EMBL/GenBank/DDBJ databases">
        <title>Plant Genome Project.</title>
        <authorList>
            <person name="Zhang R.-G."/>
        </authorList>
    </citation>
    <scope>NUCLEOTIDE SEQUENCE [LARGE SCALE GENOMIC DNA]</scope>
    <source>
        <strain evidence="6">YNK0</strain>
        <tissue evidence="6">Leaf</tissue>
    </source>
</reference>
<dbReference type="InterPro" id="IPR013763">
    <property type="entry name" value="Cyclin-like_dom"/>
</dbReference>
<dbReference type="InterPro" id="IPR039361">
    <property type="entry name" value="Cyclin"/>
</dbReference>
<feature type="compositionally biased region" description="Polar residues" evidence="4">
    <location>
        <begin position="9"/>
        <end position="19"/>
    </location>
</feature>
<feature type="region of interest" description="Disordered" evidence="4">
    <location>
        <begin position="69"/>
        <end position="98"/>
    </location>
</feature>
<dbReference type="Gene3D" id="1.10.472.10">
    <property type="entry name" value="Cyclin-like"/>
    <property type="match status" value="2"/>
</dbReference>
<evidence type="ECO:0000256" key="1">
    <source>
        <dbReference type="ARBA" id="ARBA00022618"/>
    </source>
</evidence>
<evidence type="ECO:0000256" key="3">
    <source>
        <dbReference type="RuleBase" id="RU000383"/>
    </source>
</evidence>
<feature type="domain" description="Cyclin-like" evidence="5">
    <location>
        <begin position="375"/>
        <end position="459"/>
    </location>
</feature>
<proteinExistence type="inferred from homology"/>
<dbReference type="InterPro" id="IPR006671">
    <property type="entry name" value="Cyclin_N"/>
</dbReference>
<dbReference type="Proteomes" id="UP000655225">
    <property type="component" value="Unassembled WGS sequence"/>
</dbReference>